<evidence type="ECO:0000313" key="1">
    <source>
        <dbReference type="EMBL" id="RAL66068.1"/>
    </source>
</evidence>
<sequence length="181" mass="20509">METRQVRIGGRNGKVKTVSLDTLLTPSTPPLSPISIDECNEEVDAGHLCAIGYAGGNFVTIDSRHTIEIWGKDDEDADHGFSKYPATGTWRRGYGCPALAREQSDGCRVSYLVGQWKPGFLGPAWKQQRVDYYRHRSRVHGGRSFQFVPGRKDIKASSILGFWRQVWNLENPRPVYWGMYF</sequence>
<dbReference type="AlphaFoldDB" id="A0A395J1R8"/>
<accession>A0A395J1R8</accession>
<gene>
    <name evidence="1" type="ORF">DID88_005728</name>
</gene>
<dbReference type="Proteomes" id="UP000249056">
    <property type="component" value="Unassembled WGS sequence"/>
</dbReference>
<evidence type="ECO:0000313" key="2">
    <source>
        <dbReference type="Proteomes" id="UP000249056"/>
    </source>
</evidence>
<name>A0A395J1R8_9HELO</name>
<proteinExistence type="predicted"/>
<keyword evidence="2" id="KW-1185">Reference proteome</keyword>
<protein>
    <submittedName>
        <fullName evidence="1">Uncharacterized protein</fullName>
    </submittedName>
</protein>
<comment type="caution">
    <text evidence="1">The sequence shown here is derived from an EMBL/GenBank/DDBJ whole genome shotgun (WGS) entry which is preliminary data.</text>
</comment>
<reference evidence="1 2" key="1">
    <citation type="submission" date="2018-06" db="EMBL/GenBank/DDBJ databases">
        <title>Genome Sequence of the Brown Rot Fungal Pathogen Monilinia fructigena.</title>
        <authorList>
            <person name="Landi L."/>
            <person name="De Miccolis Angelini R.M."/>
            <person name="Pollastro S."/>
            <person name="Abate D."/>
            <person name="Faretra F."/>
            <person name="Romanazzi G."/>
        </authorList>
    </citation>
    <scope>NUCLEOTIDE SEQUENCE [LARGE SCALE GENOMIC DNA]</scope>
    <source>
        <strain evidence="1 2">Mfrg269</strain>
    </source>
</reference>
<organism evidence="1 2">
    <name type="scientific">Monilinia fructigena</name>
    <dbReference type="NCBI Taxonomy" id="38457"/>
    <lineage>
        <taxon>Eukaryota</taxon>
        <taxon>Fungi</taxon>
        <taxon>Dikarya</taxon>
        <taxon>Ascomycota</taxon>
        <taxon>Pezizomycotina</taxon>
        <taxon>Leotiomycetes</taxon>
        <taxon>Helotiales</taxon>
        <taxon>Sclerotiniaceae</taxon>
        <taxon>Monilinia</taxon>
    </lineage>
</organism>
<dbReference type="EMBL" id="QKRW01000008">
    <property type="protein sequence ID" value="RAL66068.1"/>
    <property type="molecule type" value="Genomic_DNA"/>
</dbReference>